<proteinExistence type="predicted"/>
<sequence>MFTIISISVDGGTRSSVLFGGQPGKEAVGPTGALGPEGSVYILSIPGMGYMKLKDMGNSVSGPGDWSVQVSGSSTNWFYKGGGQATISINSSGQYTISGGTNSISGKFSLGIIGFGSKLEAEDSECLIAEGNRET</sequence>
<gene>
    <name evidence="1" type="ORF">M422DRAFT_47755</name>
</gene>
<reference evidence="1 2" key="1">
    <citation type="submission" date="2014-06" db="EMBL/GenBank/DDBJ databases">
        <title>Evolutionary Origins and Diversification of the Mycorrhizal Mutualists.</title>
        <authorList>
            <consortium name="DOE Joint Genome Institute"/>
            <consortium name="Mycorrhizal Genomics Consortium"/>
            <person name="Kohler A."/>
            <person name="Kuo A."/>
            <person name="Nagy L.G."/>
            <person name="Floudas D."/>
            <person name="Copeland A."/>
            <person name="Barry K.W."/>
            <person name="Cichocki N."/>
            <person name="Veneault-Fourrey C."/>
            <person name="LaButti K."/>
            <person name="Lindquist E.A."/>
            <person name="Lipzen A."/>
            <person name="Lundell T."/>
            <person name="Morin E."/>
            <person name="Murat C."/>
            <person name="Riley R."/>
            <person name="Ohm R."/>
            <person name="Sun H."/>
            <person name="Tunlid A."/>
            <person name="Henrissat B."/>
            <person name="Grigoriev I.V."/>
            <person name="Hibbett D.S."/>
            <person name="Martin F."/>
        </authorList>
    </citation>
    <scope>NUCLEOTIDE SEQUENCE [LARGE SCALE GENOMIC DNA]</scope>
    <source>
        <strain evidence="1 2">SS14</strain>
    </source>
</reference>
<dbReference type="Proteomes" id="UP000054279">
    <property type="component" value="Unassembled WGS sequence"/>
</dbReference>
<dbReference type="HOGENOM" id="CLU_2160011_0_0_1"/>
<protein>
    <submittedName>
        <fullName evidence="1">Uncharacterized protein</fullName>
    </submittedName>
</protein>
<keyword evidence="2" id="KW-1185">Reference proteome</keyword>
<dbReference type="AlphaFoldDB" id="A0A0C9V9K3"/>
<dbReference type="EMBL" id="KN837121">
    <property type="protein sequence ID" value="KIJ43664.1"/>
    <property type="molecule type" value="Genomic_DNA"/>
</dbReference>
<organism evidence="1 2">
    <name type="scientific">Sphaerobolus stellatus (strain SS14)</name>
    <dbReference type="NCBI Taxonomy" id="990650"/>
    <lineage>
        <taxon>Eukaryota</taxon>
        <taxon>Fungi</taxon>
        <taxon>Dikarya</taxon>
        <taxon>Basidiomycota</taxon>
        <taxon>Agaricomycotina</taxon>
        <taxon>Agaricomycetes</taxon>
        <taxon>Phallomycetidae</taxon>
        <taxon>Geastrales</taxon>
        <taxon>Sphaerobolaceae</taxon>
        <taxon>Sphaerobolus</taxon>
    </lineage>
</organism>
<evidence type="ECO:0000313" key="2">
    <source>
        <dbReference type="Proteomes" id="UP000054279"/>
    </source>
</evidence>
<name>A0A0C9V9K3_SPHS4</name>
<evidence type="ECO:0000313" key="1">
    <source>
        <dbReference type="EMBL" id="KIJ43664.1"/>
    </source>
</evidence>
<accession>A0A0C9V9K3</accession>